<dbReference type="Gene3D" id="3.40.250.10">
    <property type="entry name" value="Rhodanese-like domain"/>
    <property type="match status" value="1"/>
</dbReference>
<sequence>MRNRTAVRYRREPQPDYSPFLEGSGMTALITRDELKAAIQAGTVTVLDALGGEYYAKQHLPGALELVLADVNDQASTLLPDRDATIVTYCSNPACPNSGQVADRLTALGYTNVRKYREGIQDWVEAGLPTESA</sequence>
<evidence type="ECO:0000313" key="2">
    <source>
        <dbReference type="EMBL" id="GAA2631747.1"/>
    </source>
</evidence>
<dbReference type="InterPro" id="IPR036873">
    <property type="entry name" value="Rhodanese-like_dom_sf"/>
</dbReference>
<dbReference type="PROSITE" id="PS00380">
    <property type="entry name" value="RHODANESE_1"/>
    <property type="match status" value="1"/>
</dbReference>
<dbReference type="Pfam" id="PF00581">
    <property type="entry name" value="Rhodanese"/>
    <property type="match status" value="1"/>
</dbReference>
<dbReference type="SUPFAM" id="SSF52821">
    <property type="entry name" value="Rhodanese/Cell cycle control phosphatase"/>
    <property type="match status" value="1"/>
</dbReference>
<dbReference type="SMART" id="SM00450">
    <property type="entry name" value="RHOD"/>
    <property type="match status" value="1"/>
</dbReference>
<comment type="caution">
    <text evidence="2">The sequence shown here is derived from an EMBL/GenBank/DDBJ whole genome shotgun (WGS) entry which is preliminary data.</text>
</comment>
<dbReference type="InterPro" id="IPR001307">
    <property type="entry name" value="Thiosulphate_STrfase_CS"/>
</dbReference>
<organism evidence="2 3">
    <name type="scientific">Actinomadura fulvescens</name>
    <dbReference type="NCBI Taxonomy" id="46160"/>
    <lineage>
        <taxon>Bacteria</taxon>
        <taxon>Bacillati</taxon>
        <taxon>Actinomycetota</taxon>
        <taxon>Actinomycetes</taxon>
        <taxon>Streptosporangiales</taxon>
        <taxon>Thermomonosporaceae</taxon>
        <taxon>Actinomadura</taxon>
    </lineage>
</organism>
<protein>
    <submittedName>
        <fullName evidence="2">Rhodanese-like domain-containing protein</fullName>
    </submittedName>
</protein>
<evidence type="ECO:0000313" key="3">
    <source>
        <dbReference type="Proteomes" id="UP001501509"/>
    </source>
</evidence>
<evidence type="ECO:0000259" key="1">
    <source>
        <dbReference type="PROSITE" id="PS50206"/>
    </source>
</evidence>
<proteinExistence type="predicted"/>
<keyword evidence="3" id="KW-1185">Reference proteome</keyword>
<gene>
    <name evidence="2" type="ORF">GCM10010411_82380</name>
</gene>
<name>A0ABP6D3H2_9ACTN</name>
<dbReference type="CDD" id="cd00158">
    <property type="entry name" value="RHOD"/>
    <property type="match status" value="1"/>
</dbReference>
<dbReference type="Proteomes" id="UP001501509">
    <property type="component" value="Unassembled WGS sequence"/>
</dbReference>
<reference evidence="3" key="1">
    <citation type="journal article" date="2019" name="Int. J. Syst. Evol. Microbiol.">
        <title>The Global Catalogue of Microorganisms (GCM) 10K type strain sequencing project: providing services to taxonomists for standard genome sequencing and annotation.</title>
        <authorList>
            <consortium name="The Broad Institute Genomics Platform"/>
            <consortium name="The Broad Institute Genome Sequencing Center for Infectious Disease"/>
            <person name="Wu L."/>
            <person name="Ma J."/>
        </authorList>
    </citation>
    <scope>NUCLEOTIDE SEQUENCE [LARGE SCALE GENOMIC DNA]</scope>
    <source>
        <strain evidence="3">JCM 6833</strain>
    </source>
</reference>
<feature type="domain" description="Rhodanese" evidence="1">
    <location>
        <begin position="40"/>
        <end position="132"/>
    </location>
</feature>
<dbReference type="InterPro" id="IPR001763">
    <property type="entry name" value="Rhodanese-like_dom"/>
</dbReference>
<dbReference type="EMBL" id="BAAATD010000016">
    <property type="protein sequence ID" value="GAA2631747.1"/>
    <property type="molecule type" value="Genomic_DNA"/>
</dbReference>
<dbReference type="PROSITE" id="PS50206">
    <property type="entry name" value="RHODANESE_3"/>
    <property type="match status" value="1"/>
</dbReference>
<accession>A0ABP6D3H2</accession>